<sequence length="239" mass="26159">MCPLMCNGIIDNSDSLIKRVFAVDYRLTSAEPFQPANAFPAQLIDALAGYRYLLNTLGFEPANIIIGGDSAGANLTIALTRYLVASTSPALPTPGAALLVSPAGEWLLTHGDGPDSSWVRNQKSDYVEPFFRGYSARGLLGKLPPDDVYTNAWISPSSLRISKPDGIYEKFPRTCVVVGEGEIMMDAFQTLRERIVADIGEGNVTWIEEFGGTHDFVGLPFEPERTRAWKKVGEWAKTL</sequence>
<keyword evidence="1" id="KW-0378">Hydrolase</keyword>
<dbReference type="GO" id="GO:0016787">
    <property type="term" value="F:hydrolase activity"/>
    <property type="evidence" value="ECO:0007669"/>
    <property type="project" value="UniProtKB-KW"/>
</dbReference>
<dbReference type="HOGENOM" id="CLU_019364_1_1_1"/>
<dbReference type="Proteomes" id="UP000053263">
    <property type="component" value="Unassembled WGS sequence"/>
</dbReference>
<protein>
    <recommendedName>
        <fullName evidence="2">Alpha/beta hydrolase fold-3 domain-containing protein</fullName>
    </recommendedName>
</protein>
<dbReference type="EMBL" id="KN832574">
    <property type="protein sequence ID" value="KII83807.1"/>
    <property type="molecule type" value="Genomic_DNA"/>
</dbReference>
<feature type="domain" description="Alpha/beta hydrolase fold-3" evidence="2">
    <location>
        <begin position="19"/>
        <end position="217"/>
    </location>
</feature>
<accession>A0A0C9SQI8</accession>
<proteinExistence type="predicted"/>
<evidence type="ECO:0000313" key="3">
    <source>
        <dbReference type="EMBL" id="KII83807.1"/>
    </source>
</evidence>
<dbReference type="Gene3D" id="3.40.50.1820">
    <property type="entry name" value="alpha/beta hydrolase"/>
    <property type="match status" value="1"/>
</dbReference>
<dbReference type="OrthoDB" id="2152029at2759"/>
<organism evidence="3 4">
    <name type="scientific">Plicaturopsis crispa FD-325 SS-3</name>
    <dbReference type="NCBI Taxonomy" id="944288"/>
    <lineage>
        <taxon>Eukaryota</taxon>
        <taxon>Fungi</taxon>
        <taxon>Dikarya</taxon>
        <taxon>Basidiomycota</taxon>
        <taxon>Agaricomycotina</taxon>
        <taxon>Agaricomycetes</taxon>
        <taxon>Agaricomycetidae</taxon>
        <taxon>Amylocorticiales</taxon>
        <taxon>Amylocorticiaceae</taxon>
        <taxon>Plicatura</taxon>
        <taxon>Plicaturopsis crispa</taxon>
    </lineage>
</organism>
<dbReference type="SUPFAM" id="SSF53474">
    <property type="entry name" value="alpha/beta-Hydrolases"/>
    <property type="match status" value="1"/>
</dbReference>
<evidence type="ECO:0000259" key="2">
    <source>
        <dbReference type="Pfam" id="PF07859"/>
    </source>
</evidence>
<dbReference type="InterPro" id="IPR029058">
    <property type="entry name" value="AB_hydrolase_fold"/>
</dbReference>
<reference evidence="3 4" key="1">
    <citation type="submission" date="2014-06" db="EMBL/GenBank/DDBJ databases">
        <title>Evolutionary Origins and Diversification of the Mycorrhizal Mutualists.</title>
        <authorList>
            <consortium name="DOE Joint Genome Institute"/>
            <consortium name="Mycorrhizal Genomics Consortium"/>
            <person name="Kohler A."/>
            <person name="Kuo A."/>
            <person name="Nagy L.G."/>
            <person name="Floudas D."/>
            <person name="Copeland A."/>
            <person name="Barry K.W."/>
            <person name="Cichocki N."/>
            <person name="Veneault-Fourrey C."/>
            <person name="LaButti K."/>
            <person name="Lindquist E.A."/>
            <person name="Lipzen A."/>
            <person name="Lundell T."/>
            <person name="Morin E."/>
            <person name="Murat C."/>
            <person name="Riley R."/>
            <person name="Ohm R."/>
            <person name="Sun H."/>
            <person name="Tunlid A."/>
            <person name="Henrissat B."/>
            <person name="Grigoriev I.V."/>
            <person name="Hibbett D.S."/>
            <person name="Martin F."/>
        </authorList>
    </citation>
    <scope>NUCLEOTIDE SEQUENCE [LARGE SCALE GENOMIC DNA]</scope>
    <source>
        <strain evidence="3 4">FD-325 SS-3</strain>
    </source>
</reference>
<keyword evidence="4" id="KW-1185">Reference proteome</keyword>
<dbReference type="Pfam" id="PF07859">
    <property type="entry name" value="Abhydrolase_3"/>
    <property type="match status" value="1"/>
</dbReference>
<dbReference type="InterPro" id="IPR050300">
    <property type="entry name" value="GDXG_lipolytic_enzyme"/>
</dbReference>
<dbReference type="InterPro" id="IPR013094">
    <property type="entry name" value="AB_hydrolase_3"/>
</dbReference>
<dbReference type="PANTHER" id="PTHR48081">
    <property type="entry name" value="AB HYDROLASE SUPERFAMILY PROTEIN C4A8.06C"/>
    <property type="match status" value="1"/>
</dbReference>
<evidence type="ECO:0000313" key="4">
    <source>
        <dbReference type="Proteomes" id="UP000053263"/>
    </source>
</evidence>
<dbReference type="PANTHER" id="PTHR48081:SF26">
    <property type="entry name" value="ALPHA_BETA HYDROLASE FOLD-3 DOMAIN-CONTAINING PROTEIN"/>
    <property type="match status" value="1"/>
</dbReference>
<evidence type="ECO:0000256" key="1">
    <source>
        <dbReference type="ARBA" id="ARBA00022801"/>
    </source>
</evidence>
<name>A0A0C9SQI8_PLICR</name>
<dbReference type="AlphaFoldDB" id="A0A0C9SQI8"/>
<gene>
    <name evidence="3" type="ORF">PLICRDRAFT_46998</name>
</gene>